<evidence type="ECO:0000313" key="1">
    <source>
        <dbReference type="EMBL" id="SNS02496.1"/>
    </source>
</evidence>
<proteinExistence type="predicted"/>
<accession>A0A239B3D2</accession>
<reference evidence="1 2" key="1">
    <citation type="submission" date="2017-06" db="EMBL/GenBank/DDBJ databases">
        <authorList>
            <person name="Kim H.J."/>
            <person name="Triplett B.A."/>
        </authorList>
    </citation>
    <scope>NUCLEOTIDE SEQUENCE [LARGE SCALE GENOMIC DNA]</scope>
    <source>
        <strain evidence="1 2">DSM 44272</strain>
    </source>
</reference>
<organism evidence="1 2">
    <name type="scientific">Blastococcus mobilis</name>
    <dbReference type="NCBI Taxonomy" id="1938746"/>
    <lineage>
        <taxon>Bacteria</taxon>
        <taxon>Bacillati</taxon>
        <taxon>Actinomycetota</taxon>
        <taxon>Actinomycetes</taxon>
        <taxon>Geodermatophilales</taxon>
        <taxon>Geodermatophilaceae</taxon>
        <taxon>Blastococcus</taxon>
    </lineage>
</organism>
<gene>
    <name evidence="1" type="ORF">SAMN06272737_1812</name>
</gene>
<dbReference type="AlphaFoldDB" id="A0A239B3D2"/>
<name>A0A239B3D2_9ACTN</name>
<evidence type="ECO:0000313" key="2">
    <source>
        <dbReference type="Proteomes" id="UP000198403"/>
    </source>
</evidence>
<dbReference type="Proteomes" id="UP000198403">
    <property type="component" value="Unassembled WGS sequence"/>
</dbReference>
<keyword evidence="2" id="KW-1185">Reference proteome</keyword>
<protein>
    <submittedName>
        <fullName evidence="1">Uncharacterized protein</fullName>
    </submittedName>
</protein>
<dbReference type="RefSeq" id="WP_176445748.1">
    <property type="nucleotide sequence ID" value="NZ_FZNO01000081.1"/>
</dbReference>
<sequence length="56" mass="5856">MTTTARNVGCQALPYASRQHACLAAWARLINVCTLQSPAVMCLLSDDAAPHPASTG</sequence>
<dbReference type="EMBL" id="FZNO01000081">
    <property type="protein sequence ID" value="SNS02496.1"/>
    <property type="molecule type" value="Genomic_DNA"/>
</dbReference>